<dbReference type="Proteomes" id="UP000672032">
    <property type="component" value="Chromosome 3"/>
</dbReference>
<accession>A0A8A3PDN6</accession>
<name>A0A8A3PDN6_9HELO</name>
<protein>
    <recommendedName>
        <fullName evidence="5">AA1-like domain-containing protein</fullName>
    </recommendedName>
</protein>
<dbReference type="OrthoDB" id="3479883at2759"/>
<evidence type="ECO:0000256" key="1">
    <source>
        <dbReference type="SAM" id="MobiDB-lite"/>
    </source>
</evidence>
<proteinExistence type="predicted"/>
<keyword evidence="2" id="KW-0732">Signal</keyword>
<organism evidence="3 4">
    <name type="scientific">Monilinia vaccinii-corymbosi</name>
    <dbReference type="NCBI Taxonomy" id="61207"/>
    <lineage>
        <taxon>Eukaryota</taxon>
        <taxon>Fungi</taxon>
        <taxon>Dikarya</taxon>
        <taxon>Ascomycota</taxon>
        <taxon>Pezizomycotina</taxon>
        <taxon>Leotiomycetes</taxon>
        <taxon>Helotiales</taxon>
        <taxon>Sclerotiniaceae</taxon>
        <taxon>Monilinia</taxon>
    </lineage>
</organism>
<feature type="signal peptide" evidence="2">
    <location>
        <begin position="1"/>
        <end position="19"/>
    </location>
</feature>
<dbReference type="AlphaFoldDB" id="A0A8A3PDN6"/>
<keyword evidence="4" id="KW-1185">Reference proteome</keyword>
<feature type="compositionally biased region" description="Basic residues" evidence="1">
    <location>
        <begin position="40"/>
        <end position="52"/>
    </location>
</feature>
<gene>
    <name evidence="3" type="ORF">DSL72_002781</name>
</gene>
<dbReference type="EMBL" id="CP063407">
    <property type="protein sequence ID" value="QSZ33195.1"/>
    <property type="molecule type" value="Genomic_DNA"/>
</dbReference>
<evidence type="ECO:0000313" key="3">
    <source>
        <dbReference type="EMBL" id="QSZ33195.1"/>
    </source>
</evidence>
<evidence type="ECO:0000256" key="2">
    <source>
        <dbReference type="SAM" id="SignalP"/>
    </source>
</evidence>
<evidence type="ECO:0008006" key="5">
    <source>
        <dbReference type="Google" id="ProtNLM"/>
    </source>
</evidence>
<evidence type="ECO:0000313" key="4">
    <source>
        <dbReference type="Proteomes" id="UP000672032"/>
    </source>
</evidence>
<feature type="region of interest" description="Disordered" evidence="1">
    <location>
        <begin position="29"/>
        <end position="58"/>
    </location>
</feature>
<sequence length="209" mass="22978">MKYLTIISILAILAAVAYAGPTPVADPLPDDIYSASHQPRQPRHKHKHKPKATPKPPTPSLCAQKDIAFGAETCTFVYQYFGNKATALVVYQDCVIEDKSEGPAPSDVSSTADWSYAFPFQGGPTSATGELLGCNYLRMNGVVYQNWKPTNKKYYMPLYQNDGQIEVSLSQRGPSMNNADDPKTNCTLKYDNLSGGALYAWICPFHCPC</sequence>
<reference evidence="3" key="1">
    <citation type="submission" date="2020-10" db="EMBL/GenBank/DDBJ databases">
        <title>Genome Sequence of Monilinia vaccinii-corymbosi Sheds Light on Mummy Berry Disease Infection of Blueberry and Mating Type.</title>
        <authorList>
            <person name="Yow A.G."/>
            <person name="Zhang Y."/>
            <person name="Bansal K."/>
            <person name="Eacker S.M."/>
            <person name="Sullivan S."/>
            <person name="Liachko I."/>
            <person name="Cubeta M.A."/>
            <person name="Rollins J.A."/>
            <person name="Ashrafi H."/>
        </authorList>
    </citation>
    <scope>NUCLEOTIDE SEQUENCE</scope>
    <source>
        <strain evidence="3">RL-1</strain>
    </source>
</reference>
<feature type="chain" id="PRO_5032424439" description="AA1-like domain-containing protein" evidence="2">
    <location>
        <begin position="20"/>
        <end position="209"/>
    </location>
</feature>